<evidence type="ECO:0000256" key="2">
    <source>
        <dbReference type="ARBA" id="ARBA00022679"/>
    </source>
</evidence>
<dbReference type="Gene3D" id="3.40.50.2000">
    <property type="entry name" value="Glycogen Phosphorylase B"/>
    <property type="match status" value="2"/>
</dbReference>
<accession>A0ABS9ZYK9</accession>
<dbReference type="PANTHER" id="PTHR30160">
    <property type="entry name" value="TETRAACYLDISACCHARIDE 4'-KINASE-RELATED"/>
    <property type="match status" value="1"/>
</dbReference>
<keyword evidence="1" id="KW-0328">Glycosyltransferase</keyword>
<keyword evidence="2" id="KW-0808">Transferase</keyword>
<evidence type="ECO:0000313" key="4">
    <source>
        <dbReference type="Proteomes" id="UP001165460"/>
    </source>
</evidence>
<dbReference type="EMBL" id="JALGBH010000002">
    <property type="protein sequence ID" value="MCJ0743402.1"/>
    <property type="molecule type" value="Genomic_DNA"/>
</dbReference>
<proteinExistence type="predicted"/>
<dbReference type="Proteomes" id="UP001165460">
    <property type="component" value="Unassembled WGS sequence"/>
</dbReference>
<dbReference type="InterPro" id="IPR051199">
    <property type="entry name" value="LPS_LOS_Heptosyltrfase"/>
</dbReference>
<dbReference type="InterPro" id="IPR002201">
    <property type="entry name" value="Glyco_trans_9"/>
</dbReference>
<dbReference type="PANTHER" id="PTHR30160:SF7">
    <property type="entry name" value="ADP-HEPTOSE--LPS HEPTOSYLTRANSFERASE 2"/>
    <property type="match status" value="1"/>
</dbReference>
<comment type="caution">
    <text evidence="3">The sequence shown here is derived from an EMBL/GenBank/DDBJ whole genome shotgun (WGS) entry which is preliminary data.</text>
</comment>
<evidence type="ECO:0000313" key="3">
    <source>
        <dbReference type="EMBL" id="MCJ0743402.1"/>
    </source>
</evidence>
<evidence type="ECO:0000256" key="1">
    <source>
        <dbReference type="ARBA" id="ARBA00022676"/>
    </source>
</evidence>
<sequence>MMRSVKNILCFRADNFGDLLMSSPAIRAIKQTFDCKITVLTSSLGSKVVPLISEIDDCILFNLPWVKINETGNQQAVFNLIQTISSRNFDSCIIFNTFSQNPLPAALIAWLSKIPIRIGYCRENPYDLINKWLPDKEPYDEILHQVERDLKLAESMGTVVTDRAIQITIPEKSMMQVSKLLSSMPLYNNDYLIVHIGVSEEKRKYPLNKWVKTCQQLIDHYDYPLVFTGDRKDSAEIKLVTDELKGKVYDFSGQLSLPETAALIQRSKLLIAVNTGVIHLAAAVQTPVIVLYAQTNPQHKPWMTKFKALEYTVKEDFVSKNEIIRWIRKKLYKEQKKYPSADEICEAFVELSEEPVKTLD</sequence>
<dbReference type="CDD" id="cd03789">
    <property type="entry name" value="GT9_LPS_heptosyltransferase"/>
    <property type="match status" value="1"/>
</dbReference>
<protein>
    <submittedName>
        <fullName evidence="3">Glycosyltransferase family 9 protein</fullName>
    </submittedName>
</protein>
<organism evidence="3 4">
    <name type="scientific">Pedobacter montanisoli</name>
    <dbReference type="NCBI Taxonomy" id="2923277"/>
    <lineage>
        <taxon>Bacteria</taxon>
        <taxon>Pseudomonadati</taxon>
        <taxon>Bacteroidota</taxon>
        <taxon>Sphingobacteriia</taxon>
        <taxon>Sphingobacteriales</taxon>
        <taxon>Sphingobacteriaceae</taxon>
        <taxon>Pedobacter</taxon>
    </lineage>
</organism>
<dbReference type="Pfam" id="PF01075">
    <property type="entry name" value="Glyco_transf_9"/>
    <property type="match status" value="1"/>
</dbReference>
<dbReference type="RefSeq" id="WP_243362574.1">
    <property type="nucleotide sequence ID" value="NZ_JALGBH010000002.1"/>
</dbReference>
<keyword evidence="4" id="KW-1185">Reference proteome</keyword>
<name>A0ABS9ZYK9_9SPHI</name>
<reference evidence="3" key="1">
    <citation type="submission" date="2022-03" db="EMBL/GenBank/DDBJ databases">
        <authorList>
            <person name="Woo C.Y."/>
        </authorList>
    </citation>
    <scope>NUCLEOTIDE SEQUENCE</scope>
    <source>
        <strain evidence="3">CYS-01</strain>
    </source>
</reference>
<dbReference type="SUPFAM" id="SSF53756">
    <property type="entry name" value="UDP-Glycosyltransferase/glycogen phosphorylase"/>
    <property type="match status" value="1"/>
</dbReference>
<gene>
    <name evidence="3" type="ORF">MMF97_11810</name>
</gene>